<evidence type="ECO:0000313" key="5">
    <source>
        <dbReference type="Proteomes" id="UP000289738"/>
    </source>
</evidence>
<evidence type="ECO:0000256" key="1">
    <source>
        <dbReference type="ARBA" id="ARBA00022658"/>
    </source>
</evidence>
<dbReference type="Pfam" id="PF03759">
    <property type="entry name" value="PRONE"/>
    <property type="match status" value="1"/>
</dbReference>
<evidence type="ECO:0000256" key="2">
    <source>
        <dbReference type="PROSITE-ProRule" id="PRU00663"/>
    </source>
</evidence>
<dbReference type="AlphaFoldDB" id="A0A445DUQ6"/>
<dbReference type="EMBL" id="SDMP01000003">
    <property type="protein sequence ID" value="RYR66932.1"/>
    <property type="molecule type" value="Genomic_DNA"/>
</dbReference>
<reference evidence="4 5" key="1">
    <citation type="submission" date="2019-01" db="EMBL/GenBank/DDBJ databases">
        <title>Sequencing of cultivated peanut Arachis hypogaea provides insights into genome evolution and oil improvement.</title>
        <authorList>
            <person name="Chen X."/>
        </authorList>
    </citation>
    <scope>NUCLEOTIDE SEQUENCE [LARGE SCALE GENOMIC DNA]</scope>
    <source>
        <strain evidence="5">cv. Fuhuasheng</strain>
        <tissue evidence="4">Leaves</tissue>
    </source>
</reference>
<dbReference type="PROSITE" id="PS51334">
    <property type="entry name" value="PRONE"/>
    <property type="match status" value="1"/>
</dbReference>
<organism evidence="4 5">
    <name type="scientific">Arachis hypogaea</name>
    <name type="common">Peanut</name>
    <dbReference type="NCBI Taxonomy" id="3818"/>
    <lineage>
        <taxon>Eukaryota</taxon>
        <taxon>Viridiplantae</taxon>
        <taxon>Streptophyta</taxon>
        <taxon>Embryophyta</taxon>
        <taxon>Tracheophyta</taxon>
        <taxon>Spermatophyta</taxon>
        <taxon>Magnoliopsida</taxon>
        <taxon>eudicotyledons</taxon>
        <taxon>Gunneridae</taxon>
        <taxon>Pentapetalae</taxon>
        <taxon>rosids</taxon>
        <taxon>fabids</taxon>
        <taxon>Fabales</taxon>
        <taxon>Fabaceae</taxon>
        <taxon>Papilionoideae</taxon>
        <taxon>50 kb inversion clade</taxon>
        <taxon>dalbergioids sensu lato</taxon>
        <taxon>Dalbergieae</taxon>
        <taxon>Pterocarpus clade</taxon>
        <taxon>Arachis</taxon>
    </lineage>
</organism>
<dbReference type="STRING" id="3818.A0A445DUQ6"/>
<keyword evidence="1 2" id="KW-0344">Guanine-nucleotide releasing factor</keyword>
<feature type="domain" description="PRONE" evidence="3">
    <location>
        <begin position="1"/>
        <end position="232"/>
    </location>
</feature>
<dbReference type="Gene3D" id="1.20.58.2010">
    <property type="entry name" value="PRONE domain, subdomain 1"/>
    <property type="match status" value="1"/>
</dbReference>
<proteinExistence type="predicted"/>
<dbReference type="InterPro" id="IPR005512">
    <property type="entry name" value="PRONE_dom"/>
</dbReference>
<sequence length="232" mass="26350">MDWLLSPTNYMVELVPAKQNAANGGIFEIMTPKARSDVHMNLPALQKLDYMLLVGQNIHFINILKTLESMVNTEFWYEEGGSQAERRSMSVRQSKRWWLPSPQVPSTRLSETERKRLIRRGRVVHQIFKAAKLINDIILLEIPVPTIIKDALLKAGKASLGEELYMVLTAESSSGEGAEELYMVLTAQEIVNTLYCIHLYCCKARSKPNTLTNMNHWNAIFVVNTLTNMLGL</sequence>
<name>A0A445DUQ6_ARAHY</name>
<dbReference type="GO" id="GO:0005085">
    <property type="term" value="F:guanyl-nucleotide exchange factor activity"/>
    <property type="evidence" value="ECO:0007669"/>
    <property type="project" value="UniProtKB-UniRule"/>
</dbReference>
<evidence type="ECO:0000259" key="3">
    <source>
        <dbReference type="PROSITE" id="PS51334"/>
    </source>
</evidence>
<gene>
    <name evidence="4" type="ORF">Ahy_A03g013124</name>
</gene>
<dbReference type="PANTHER" id="PTHR33101:SF2">
    <property type="entry name" value="ROP GUANINE NUCLEOTIDE EXCHANGE FACTOR 14"/>
    <property type="match status" value="1"/>
</dbReference>
<accession>A0A445DUQ6</accession>
<dbReference type="PANTHER" id="PTHR33101">
    <property type="entry name" value="ROP GUANINE NUCLEOTIDE EXCHANGE FACTOR 1"/>
    <property type="match status" value="1"/>
</dbReference>
<evidence type="ECO:0000313" key="4">
    <source>
        <dbReference type="EMBL" id="RYR66932.1"/>
    </source>
</evidence>
<dbReference type="InterPro" id="IPR038937">
    <property type="entry name" value="RopGEF"/>
</dbReference>
<comment type="caution">
    <text evidence="4">The sequence shown here is derived from an EMBL/GenBank/DDBJ whole genome shotgun (WGS) entry which is preliminary data.</text>
</comment>
<protein>
    <recommendedName>
        <fullName evidence="3">PRONE domain-containing protein</fullName>
    </recommendedName>
</protein>
<keyword evidence="5" id="KW-1185">Reference proteome</keyword>
<dbReference type="Proteomes" id="UP000289738">
    <property type="component" value="Chromosome A03"/>
</dbReference>